<evidence type="ECO:0000313" key="9">
    <source>
        <dbReference type="EMBL" id="VYS94411.1"/>
    </source>
</evidence>
<evidence type="ECO:0000259" key="8">
    <source>
        <dbReference type="Pfam" id="PF02687"/>
    </source>
</evidence>
<feature type="transmembrane region" description="Helical" evidence="7">
    <location>
        <begin position="20"/>
        <end position="44"/>
    </location>
</feature>
<dbReference type="AlphaFoldDB" id="A0A6N2SQF4"/>
<evidence type="ECO:0000256" key="6">
    <source>
        <dbReference type="ARBA" id="ARBA00038076"/>
    </source>
</evidence>
<evidence type="ECO:0000256" key="7">
    <source>
        <dbReference type="SAM" id="Phobius"/>
    </source>
</evidence>
<dbReference type="InterPro" id="IPR003838">
    <property type="entry name" value="ABC3_permease_C"/>
</dbReference>
<feature type="transmembrane region" description="Helical" evidence="7">
    <location>
        <begin position="350"/>
        <end position="375"/>
    </location>
</feature>
<evidence type="ECO:0000256" key="1">
    <source>
        <dbReference type="ARBA" id="ARBA00004651"/>
    </source>
</evidence>
<dbReference type="GO" id="GO:0005886">
    <property type="term" value="C:plasma membrane"/>
    <property type="evidence" value="ECO:0007669"/>
    <property type="project" value="UniProtKB-SubCell"/>
</dbReference>
<dbReference type="RefSeq" id="WP_156342183.1">
    <property type="nucleotide sequence ID" value="NZ_CACRSY010000008.1"/>
</dbReference>
<organism evidence="9">
    <name type="scientific">Blautia hansenii</name>
    <name type="common">Ruminococcus hansenii</name>
    <dbReference type="NCBI Taxonomy" id="1322"/>
    <lineage>
        <taxon>Bacteria</taxon>
        <taxon>Bacillati</taxon>
        <taxon>Bacillota</taxon>
        <taxon>Clostridia</taxon>
        <taxon>Lachnospirales</taxon>
        <taxon>Lachnospiraceae</taxon>
        <taxon>Blautia</taxon>
    </lineage>
</organism>
<evidence type="ECO:0000256" key="5">
    <source>
        <dbReference type="ARBA" id="ARBA00023136"/>
    </source>
</evidence>
<keyword evidence="2" id="KW-1003">Cell membrane</keyword>
<comment type="similarity">
    <text evidence="6">Belongs to the ABC-4 integral membrane protein family.</text>
</comment>
<dbReference type="InterPro" id="IPR050250">
    <property type="entry name" value="Macrolide_Exporter_MacB"/>
</dbReference>
<dbReference type="PANTHER" id="PTHR30572">
    <property type="entry name" value="MEMBRANE COMPONENT OF TRANSPORTER-RELATED"/>
    <property type="match status" value="1"/>
</dbReference>
<dbReference type="PANTHER" id="PTHR30572:SF4">
    <property type="entry name" value="ABC TRANSPORTER PERMEASE YTRF"/>
    <property type="match status" value="1"/>
</dbReference>
<accession>A0A6N2SQF4</accession>
<comment type="subcellular location">
    <subcellularLocation>
        <location evidence="1">Cell membrane</location>
        <topology evidence="1">Multi-pass membrane protein</topology>
    </subcellularLocation>
</comment>
<dbReference type="EMBL" id="CACRSY010000008">
    <property type="protein sequence ID" value="VYS94411.1"/>
    <property type="molecule type" value="Genomic_DNA"/>
</dbReference>
<feature type="transmembrane region" description="Helical" evidence="7">
    <location>
        <begin position="312"/>
        <end position="338"/>
    </location>
</feature>
<protein>
    <submittedName>
        <fullName evidence="9">FtsX-like permease family protein</fullName>
    </submittedName>
</protein>
<keyword evidence="3 7" id="KW-0812">Transmembrane</keyword>
<evidence type="ECO:0000256" key="2">
    <source>
        <dbReference type="ARBA" id="ARBA00022475"/>
    </source>
</evidence>
<name>A0A6N2SQF4_BLAHA</name>
<feature type="transmembrane region" description="Helical" evidence="7">
    <location>
        <begin position="257"/>
        <end position="279"/>
    </location>
</feature>
<feature type="domain" description="ABC3 transporter permease C-terminal" evidence="8">
    <location>
        <begin position="261"/>
        <end position="377"/>
    </location>
</feature>
<proteinExistence type="inferred from homology"/>
<feature type="transmembrane region" description="Helical" evidence="7">
    <location>
        <begin position="729"/>
        <end position="753"/>
    </location>
</feature>
<evidence type="ECO:0000256" key="3">
    <source>
        <dbReference type="ARBA" id="ARBA00022692"/>
    </source>
</evidence>
<keyword evidence="4 7" id="KW-1133">Transmembrane helix</keyword>
<dbReference type="GO" id="GO:0022857">
    <property type="term" value="F:transmembrane transporter activity"/>
    <property type="evidence" value="ECO:0007669"/>
    <property type="project" value="TreeGrafter"/>
</dbReference>
<gene>
    <name evidence="9" type="ORF">BHLFYP23_02181</name>
</gene>
<feature type="transmembrane region" description="Helical" evidence="7">
    <location>
        <begin position="679"/>
        <end position="702"/>
    </location>
</feature>
<feature type="transmembrane region" description="Helical" evidence="7">
    <location>
        <begin position="773"/>
        <end position="791"/>
    </location>
</feature>
<keyword evidence="5 7" id="KW-0472">Membrane</keyword>
<evidence type="ECO:0000256" key="4">
    <source>
        <dbReference type="ARBA" id="ARBA00022989"/>
    </source>
</evidence>
<feature type="domain" description="ABC3 transporter permease C-terminal" evidence="8">
    <location>
        <begin position="680"/>
        <end position="791"/>
    </location>
</feature>
<sequence>MKMLTRLALNNNKKNKARSILIMLVIFLSTTLLSSIALICYGSLKYQKDNVKELYGTFYGAYKGVSEEQIAEMRKRSEFTEIGKSAVCGEVESEATVSLQWMSEEVGMMTNLKEQLEEGSFPKAQNEIAGERRFFQKLGYENVKIGDEIKLSYRRSNQEKYQETTFVVSGIIRSISEELENQAYVGYVSEDFYTTHFSENARRYMAYFSLSEDLGLNSETAEIEAKELAEKCGIDAENVAMNKTYLFFVLSPDMESIMGFILIAIVVVIFSVLVIYNIFQVGIVEKMQEYGKIKALGATRGQMKALVFREGMMLSVIPTPLGILTGIGISCLFMNYWISNMAPFGAETKISAAYISVPLLLLCVLAVLATVWIALKKPMSTVKKVSPVEAFRYQGEGKRKKGIRKGYAVMSPNRMMMANLAMNKKRTVGTMFTMGLSCVLFVVAVNYTRNVDIEYAARQDLPFGQFQIDLSYSTTDTAYPENNLDSVLKENPLDAQLVKDLKSIEGVTEVKIGKQLYAHDEKGELHSIAVLDRKLFEKESKGAGVLGTVDYEKASKDNAIFNGWSHFIADTGYEIGDTVSFQLGGMQGEIPYQGELQGAFGSINGDWAITEDTYKNLGFADAEENIGTIWVDCKKSDCKNVEAAIEKLLENKQHYEFSSFAGAVESLESMMSMMKTMGYSFLLLIGMITFMNMANTMILNVITRKRELGVLQAVGMTNKQLNKMLRNEGLLFTLGSVVISLVVGIPAGYGLFLYGKEAGLTGFDVYHFPGVEILVMIFVLAVLQIGLSFMLSRNVKKESLIDRIRY</sequence>
<reference evidence="9" key="1">
    <citation type="submission" date="2019-11" db="EMBL/GenBank/DDBJ databases">
        <authorList>
            <person name="Feng L."/>
        </authorList>
    </citation>
    <scope>NUCLEOTIDE SEQUENCE</scope>
    <source>
        <strain evidence="9">BhanseniiLFYP23</strain>
    </source>
</reference>
<feature type="transmembrane region" description="Helical" evidence="7">
    <location>
        <begin position="427"/>
        <end position="447"/>
    </location>
</feature>
<dbReference type="Pfam" id="PF02687">
    <property type="entry name" value="FtsX"/>
    <property type="match status" value="2"/>
</dbReference>